<dbReference type="Proteomes" id="UP001528823">
    <property type="component" value="Unassembled WGS sequence"/>
</dbReference>
<comment type="similarity">
    <text evidence="1">Belongs to the ABC transporter superfamily.</text>
</comment>
<evidence type="ECO:0000259" key="5">
    <source>
        <dbReference type="PROSITE" id="PS50893"/>
    </source>
</evidence>
<dbReference type="NCBIfam" id="TIGR01727">
    <property type="entry name" value="oligo_HPY"/>
    <property type="match status" value="1"/>
</dbReference>
<dbReference type="EMBL" id="JAPMOU010000027">
    <property type="protein sequence ID" value="MDE1464032.1"/>
    <property type="molecule type" value="Genomic_DNA"/>
</dbReference>
<name>A0ABT5UCD7_9GAMM</name>
<dbReference type="PANTHER" id="PTHR43776">
    <property type="entry name" value="TRANSPORT ATP-BINDING PROTEIN"/>
    <property type="match status" value="1"/>
</dbReference>
<evidence type="ECO:0000313" key="6">
    <source>
        <dbReference type="EMBL" id="MDE1464032.1"/>
    </source>
</evidence>
<dbReference type="InterPro" id="IPR027417">
    <property type="entry name" value="P-loop_NTPase"/>
</dbReference>
<dbReference type="SMART" id="SM00382">
    <property type="entry name" value="AAA"/>
    <property type="match status" value="1"/>
</dbReference>
<keyword evidence="2" id="KW-0813">Transport</keyword>
<reference evidence="6 7" key="1">
    <citation type="submission" date="2022-11" db="EMBL/GenBank/DDBJ databases">
        <title>Spartinivicinus poritis sp. nov., isolated from scleractinian coral Porites lutea.</title>
        <authorList>
            <person name="Zhang G."/>
            <person name="Cai L."/>
            <person name="Wei Q."/>
        </authorList>
    </citation>
    <scope>NUCLEOTIDE SEQUENCE [LARGE SCALE GENOMIC DNA]</scope>
    <source>
        <strain evidence="6 7">A2-2</strain>
    </source>
</reference>
<gene>
    <name evidence="6" type="ORF">ORQ98_18925</name>
</gene>
<dbReference type="PROSITE" id="PS00211">
    <property type="entry name" value="ABC_TRANSPORTER_1"/>
    <property type="match status" value="1"/>
</dbReference>
<evidence type="ECO:0000256" key="2">
    <source>
        <dbReference type="ARBA" id="ARBA00022448"/>
    </source>
</evidence>
<organism evidence="6 7">
    <name type="scientific">Spartinivicinus poritis</name>
    <dbReference type="NCBI Taxonomy" id="2994640"/>
    <lineage>
        <taxon>Bacteria</taxon>
        <taxon>Pseudomonadati</taxon>
        <taxon>Pseudomonadota</taxon>
        <taxon>Gammaproteobacteria</taxon>
        <taxon>Oceanospirillales</taxon>
        <taxon>Zooshikellaceae</taxon>
        <taxon>Spartinivicinus</taxon>
    </lineage>
</organism>
<dbReference type="PROSITE" id="PS50893">
    <property type="entry name" value="ABC_TRANSPORTER_2"/>
    <property type="match status" value="1"/>
</dbReference>
<dbReference type="Pfam" id="PF00005">
    <property type="entry name" value="ABC_tran"/>
    <property type="match status" value="1"/>
</dbReference>
<dbReference type="Gene3D" id="3.40.50.300">
    <property type="entry name" value="P-loop containing nucleotide triphosphate hydrolases"/>
    <property type="match status" value="1"/>
</dbReference>
<protein>
    <submittedName>
        <fullName evidence="6">ATP-binding cassette domain-containing protein</fullName>
    </submittedName>
</protein>
<dbReference type="InterPro" id="IPR013563">
    <property type="entry name" value="Oligopep_ABC_C"/>
</dbReference>
<keyword evidence="4 6" id="KW-0067">ATP-binding</keyword>
<dbReference type="InterPro" id="IPR050319">
    <property type="entry name" value="ABC_transp_ATP-bind"/>
</dbReference>
<dbReference type="GO" id="GO:0005524">
    <property type="term" value="F:ATP binding"/>
    <property type="evidence" value="ECO:0007669"/>
    <property type="project" value="UniProtKB-KW"/>
</dbReference>
<comment type="caution">
    <text evidence="6">The sequence shown here is derived from an EMBL/GenBank/DDBJ whole genome shotgun (WGS) entry which is preliminary data.</text>
</comment>
<dbReference type="PANTHER" id="PTHR43776:SF7">
    <property type="entry name" value="D,D-DIPEPTIDE TRANSPORT ATP-BINDING PROTEIN DDPF-RELATED"/>
    <property type="match status" value="1"/>
</dbReference>
<evidence type="ECO:0000256" key="4">
    <source>
        <dbReference type="ARBA" id="ARBA00022840"/>
    </source>
</evidence>
<proteinExistence type="inferred from homology"/>
<dbReference type="RefSeq" id="WP_274690362.1">
    <property type="nucleotide sequence ID" value="NZ_JAPMOU010000027.1"/>
</dbReference>
<feature type="domain" description="ABC transporter" evidence="5">
    <location>
        <begin position="6"/>
        <end position="256"/>
    </location>
</feature>
<dbReference type="Pfam" id="PF08352">
    <property type="entry name" value="oligo_HPY"/>
    <property type="match status" value="1"/>
</dbReference>
<evidence type="ECO:0000256" key="1">
    <source>
        <dbReference type="ARBA" id="ARBA00005417"/>
    </source>
</evidence>
<dbReference type="InterPro" id="IPR017871">
    <property type="entry name" value="ABC_transporter-like_CS"/>
</dbReference>
<accession>A0ABT5UCD7</accession>
<evidence type="ECO:0000313" key="7">
    <source>
        <dbReference type="Proteomes" id="UP001528823"/>
    </source>
</evidence>
<dbReference type="SUPFAM" id="SSF52540">
    <property type="entry name" value="P-loop containing nucleoside triphosphate hydrolases"/>
    <property type="match status" value="1"/>
</dbReference>
<keyword evidence="7" id="KW-1185">Reference proteome</keyword>
<keyword evidence="3" id="KW-0547">Nucleotide-binding</keyword>
<sequence>MEENILQAQQLVRHFGGGKTLLGKQLPTVHAIRGINLQVYKGETLGIVGESGCGKSTLAKMLVGLDKPSEGNIFLNKYDLISLTKKDPRRLFRQVQYVFQDPVSALNPRKTIGDILSSPMTHLLGMTKSKREEQLKALMNDISLPTEFLERYPHELSGGQAQRVGIARALTVKPSLLILDEPVSALDVSVQAQILNLLANLKSRYQLTYVFISHDLSVVETISDRVIVMYFGRVVEQGPAQALFSTPSHHYTKLLLDSVPIPGKPLIVEDANCTELPDPFNPPPGCAFAPRCPNATEHCRKVMPELQQMNQTNHQAACHFPLTEIK</sequence>
<dbReference type="InterPro" id="IPR003439">
    <property type="entry name" value="ABC_transporter-like_ATP-bd"/>
</dbReference>
<evidence type="ECO:0000256" key="3">
    <source>
        <dbReference type="ARBA" id="ARBA00022741"/>
    </source>
</evidence>
<dbReference type="InterPro" id="IPR003593">
    <property type="entry name" value="AAA+_ATPase"/>
</dbReference>
<dbReference type="CDD" id="cd03257">
    <property type="entry name" value="ABC_NikE_OppD_transporters"/>
    <property type="match status" value="1"/>
</dbReference>